<feature type="compositionally biased region" description="Basic and acidic residues" evidence="1">
    <location>
        <begin position="63"/>
        <end position="73"/>
    </location>
</feature>
<accession>A0A2G9TC31</accession>
<feature type="region of interest" description="Disordered" evidence="1">
    <location>
        <begin position="22"/>
        <end position="188"/>
    </location>
</feature>
<name>A0A2G9TC31_TELCI</name>
<dbReference type="Proteomes" id="UP000230423">
    <property type="component" value="Unassembled WGS sequence"/>
</dbReference>
<dbReference type="OrthoDB" id="5877438at2759"/>
<proteinExistence type="predicted"/>
<feature type="compositionally biased region" description="Acidic residues" evidence="1">
    <location>
        <begin position="53"/>
        <end position="62"/>
    </location>
</feature>
<evidence type="ECO:0000256" key="1">
    <source>
        <dbReference type="SAM" id="MobiDB-lite"/>
    </source>
</evidence>
<protein>
    <submittedName>
        <fullName evidence="2">Uncharacterized protein</fullName>
    </submittedName>
</protein>
<feature type="compositionally biased region" description="Polar residues" evidence="1">
    <location>
        <begin position="94"/>
        <end position="115"/>
    </location>
</feature>
<keyword evidence="3" id="KW-1185">Reference proteome</keyword>
<organism evidence="2 3">
    <name type="scientific">Teladorsagia circumcincta</name>
    <name type="common">Brown stomach worm</name>
    <name type="synonym">Ostertagia circumcincta</name>
    <dbReference type="NCBI Taxonomy" id="45464"/>
    <lineage>
        <taxon>Eukaryota</taxon>
        <taxon>Metazoa</taxon>
        <taxon>Ecdysozoa</taxon>
        <taxon>Nematoda</taxon>
        <taxon>Chromadorea</taxon>
        <taxon>Rhabditida</taxon>
        <taxon>Rhabditina</taxon>
        <taxon>Rhabditomorpha</taxon>
        <taxon>Strongyloidea</taxon>
        <taxon>Trichostrongylidae</taxon>
        <taxon>Teladorsagia</taxon>
    </lineage>
</organism>
<evidence type="ECO:0000313" key="2">
    <source>
        <dbReference type="EMBL" id="PIO55527.1"/>
    </source>
</evidence>
<sequence length="477" mass="48988">PSTEADSDDESTDYDDVFASALSAPASAQQDATATTFLPPVRRVSTSSSGATEPDEVSESDSDSQRSRHRAVELVDATAGYASVNEPPVANVDEATTSSDECSATKTSLTVTSLQEPPPTSYTDSVKDTTEQSSSCEQQEVPHEVVEATVQAPPVPEPTTTPTLCEQPPVDEEAKKTARGISDLQETEDAVKSIFDGDDEEEEPQYPTLVFVPGKNGAMVASAGLPGASEATLVSTSVAVTSEETNRATSAIADVDDEAEITAIASGDVSDEQLLRESFVEEPILEEKPAAEKNAEVADAAKEGSSADVAPNVIVIEDDDIVEIPTSSSSVKDQDPVYTSVSQPVTANVSAPISVAIPEPRKASTPMQSPKTVTNAEQATFVPPPVVHPVKASPVPSSEYVSVLPAASPVSATVIHTCQCVATAAAVVPTSSSSSSTSPFITAATIPTTVRAAAIGATTTATTTAFGSATIGTATAA</sequence>
<gene>
    <name evidence="2" type="ORF">TELCIR_23085</name>
</gene>
<feature type="non-terminal residue" evidence="2">
    <location>
        <position position="1"/>
    </location>
</feature>
<dbReference type="AlphaFoldDB" id="A0A2G9TC31"/>
<reference evidence="2 3" key="1">
    <citation type="submission" date="2015-09" db="EMBL/GenBank/DDBJ databases">
        <title>Draft genome of the parasitic nematode Teladorsagia circumcincta isolate WARC Sus (inbred).</title>
        <authorList>
            <person name="Mitreva M."/>
        </authorList>
    </citation>
    <scope>NUCLEOTIDE SEQUENCE [LARGE SCALE GENOMIC DNA]</scope>
    <source>
        <strain evidence="2 3">S</strain>
    </source>
</reference>
<dbReference type="EMBL" id="KZ385618">
    <property type="protein sequence ID" value="PIO55527.1"/>
    <property type="molecule type" value="Genomic_DNA"/>
</dbReference>
<evidence type="ECO:0000313" key="3">
    <source>
        <dbReference type="Proteomes" id="UP000230423"/>
    </source>
</evidence>